<feature type="region of interest" description="Disordered" evidence="1">
    <location>
        <begin position="1"/>
        <end position="39"/>
    </location>
</feature>
<gene>
    <name evidence="2" type="ORF">BWQ96_01751</name>
</gene>
<evidence type="ECO:0000313" key="3">
    <source>
        <dbReference type="Proteomes" id="UP000247409"/>
    </source>
</evidence>
<feature type="compositionally biased region" description="Basic residues" evidence="1">
    <location>
        <begin position="1"/>
        <end position="15"/>
    </location>
</feature>
<dbReference type="Gene3D" id="2.60.120.10">
    <property type="entry name" value="Jelly Rolls"/>
    <property type="match status" value="1"/>
</dbReference>
<keyword evidence="3" id="KW-1185">Reference proteome</keyword>
<feature type="region of interest" description="Disordered" evidence="1">
    <location>
        <begin position="205"/>
        <end position="230"/>
    </location>
</feature>
<proteinExistence type="predicted"/>
<accession>A0A2V3J391</accession>
<dbReference type="AlphaFoldDB" id="A0A2V3J391"/>
<dbReference type="SUPFAM" id="SSF51182">
    <property type="entry name" value="RmlC-like cupins"/>
    <property type="match status" value="1"/>
</dbReference>
<feature type="compositionally biased region" description="Basic and acidic residues" evidence="1">
    <location>
        <begin position="104"/>
        <end position="114"/>
    </location>
</feature>
<dbReference type="EMBL" id="NBIV01000013">
    <property type="protein sequence ID" value="PXF48582.1"/>
    <property type="molecule type" value="Genomic_DNA"/>
</dbReference>
<evidence type="ECO:0000313" key="2">
    <source>
        <dbReference type="EMBL" id="PXF48582.1"/>
    </source>
</evidence>
<name>A0A2V3J391_9FLOR</name>
<comment type="caution">
    <text evidence="2">The sequence shown here is derived from an EMBL/GenBank/DDBJ whole genome shotgun (WGS) entry which is preliminary data.</text>
</comment>
<dbReference type="Proteomes" id="UP000247409">
    <property type="component" value="Unassembled WGS sequence"/>
</dbReference>
<sequence>MNLCVKRKLSGHFKRPSSASQRKSSRVRRKPGEWWKGTHRSSLQRISWGSLDTPQQLARKASALDAIQDSRTVSKELYTSSSPQTPECLRSCSSVFQESARPNKTKDCTSDKPRTGSHPKITGSSSCEDATVAATPFMPVIFDQNQTSPNLHMTIHPKMQVSRESYSEADAGLCSSEVLEPNKNQQTAFPSRETTNLCATFNMAEDRESSQNYPDPKSESSGPPRTPASEECCSVLRTRDTTASRNHILSDHRQDTPHTYSCRSVSVRDCGGIGKQDTQPRGLEVPITSGADMDTFSYREGTGYSVPAVLPGKNLHRVTDSLIRQISPGAGTRGEEQRNHVNLLESLNHGKPGFQTHCLRQENDYCACCVRRHLLHPHAPVQESNSEALPVEPVCIENRKNCSLCSCETCTCIERETNTEKSRRAFTVRRGSQMTYNTERDVFGMMKLGIRMSEDGIMLGELTLFPMSSTGRRKTTGHREYYFVLSGYLVLDVEDTTLHLRRGDEVEFCEDTVFQLRNPCLRATDLFCFLVAKV</sequence>
<protein>
    <submittedName>
        <fullName evidence="2">Uncharacterized protein</fullName>
    </submittedName>
</protein>
<feature type="region of interest" description="Disordered" evidence="1">
    <location>
        <begin position="100"/>
        <end position="126"/>
    </location>
</feature>
<dbReference type="InterPro" id="IPR014710">
    <property type="entry name" value="RmlC-like_jellyroll"/>
</dbReference>
<organism evidence="2 3">
    <name type="scientific">Gracilariopsis chorda</name>
    <dbReference type="NCBI Taxonomy" id="448386"/>
    <lineage>
        <taxon>Eukaryota</taxon>
        <taxon>Rhodophyta</taxon>
        <taxon>Florideophyceae</taxon>
        <taxon>Rhodymeniophycidae</taxon>
        <taxon>Gracilariales</taxon>
        <taxon>Gracilariaceae</taxon>
        <taxon>Gracilariopsis</taxon>
    </lineage>
</organism>
<reference evidence="2 3" key="1">
    <citation type="journal article" date="2018" name="Mol. Biol. Evol.">
        <title>Analysis of the draft genome of the red seaweed Gracilariopsis chorda provides insights into genome size evolution in Rhodophyta.</title>
        <authorList>
            <person name="Lee J."/>
            <person name="Yang E.C."/>
            <person name="Graf L."/>
            <person name="Yang J.H."/>
            <person name="Qiu H."/>
            <person name="Zel Zion U."/>
            <person name="Chan C.X."/>
            <person name="Stephens T.G."/>
            <person name="Weber A.P.M."/>
            <person name="Boo G.H."/>
            <person name="Boo S.M."/>
            <person name="Kim K.M."/>
            <person name="Shin Y."/>
            <person name="Jung M."/>
            <person name="Lee S.J."/>
            <person name="Yim H.S."/>
            <person name="Lee J.H."/>
            <person name="Bhattacharya D."/>
            <person name="Yoon H.S."/>
        </authorList>
    </citation>
    <scope>NUCLEOTIDE SEQUENCE [LARGE SCALE GENOMIC DNA]</scope>
    <source>
        <strain evidence="2 3">SKKU-2015</strain>
        <tissue evidence="2">Whole body</tissue>
    </source>
</reference>
<dbReference type="InterPro" id="IPR011051">
    <property type="entry name" value="RmlC_Cupin_sf"/>
</dbReference>
<evidence type="ECO:0000256" key="1">
    <source>
        <dbReference type="SAM" id="MobiDB-lite"/>
    </source>
</evidence>